<evidence type="ECO:0000256" key="1">
    <source>
        <dbReference type="SAM" id="MobiDB-lite"/>
    </source>
</evidence>
<name>A0A6A5V1W8_9PLEO</name>
<evidence type="ECO:0000313" key="3">
    <source>
        <dbReference type="Proteomes" id="UP000800036"/>
    </source>
</evidence>
<dbReference type="EMBL" id="ML976696">
    <property type="protein sequence ID" value="KAF1971095.1"/>
    <property type="molecule type" value="Genomic_DNA"/>
</dbReference>
<dbReference type="AlphaFoldDB" id="A0A6A5V1W8"/>
<keyword evidence="3" id="KW-1185">Reference proteome</keyword>
<proteinExistence type="predicted"/>
<protein>
    <submittedName>
        <fullName evidence="2">Uncharacterized protein</fullName>
    </submittedName>
</protein>
<dbReference type="Proteomes" id="UP000800036">
    <property type="component" value="Unassembled WGS sequence"/>
</dbReference>
<accession>A0A6A5V1W8</accession>
<feature type="compositionally biased region" description="Basic residues" evidence="1">
    <location>
        <begin position="1"/>
        <end position="10"/>
    </location>
</feature>
<sequence length="127" mass="13837">MRTFRRHHSKTQLSSCRHSHMGPTASRIFAVSFNGTCTSDKWRLCFNRGVSMQTVISDTNQQLIHGSKTHPKAECAGRCTSLIGPDLFSSTGCRSGRRVDTCPLDLWLGKPNFHQLSGGGAAANMAG</sequence>
<organism evidence="2 3">
    <name type="scientific">Bimuria novae-zelandiae CBS 107.79</name>
    <dbReference type="NCBI Taxonomy" id="1447943"/>
    <lineage>
        <taxon>Eukaryota</taxon>
        <taxon>Fungi</taxon>
        <taxon>Dikarya</taxon>
        <taxon>Ascomycota</taxon>
        <taxon>Pezizomycotina</taxon>
        <taxon>Dothideomycetes</taxon>
        <taxon>Pleosporomycetidae</taxon>
        <taxon>Pleosporales</taxon>
        <taxon>Massarineae</taxon>
        <taxon>Didymosphaeriaceae</taxon>
        <taxon>Bimuria</taxon>
    </lineage>
</organism>
<reference evidence="2" key="1">
    <citation type="journal article" date="2020" name="Stud. Mycol.">
        <title>101 Dothideomycetes genomes: a test case for predicting lifestyles and emergence of pathogens.</title>
        <authorList>
            <person name="Haridas S."/>
            <person name="Albert R."/>
            <person name="Binder M."/>
            <person name="Bloem J."/>
            <person name="Labutti K."/>
            <person name="Salamov A."/>
            <person name="Andreopoulos B."/>
            <person name="Baker S."/>
            <person name="Barry K."/>
            <person name="Bills G."/>
            <person name="Bluhm B."/>
            <person name="Cannon C."/>
            <person name="Castanera R."/>
            <person name="Culley D."/>
            <person name="Daum C."/>
            <person name="Ezra D."/>
            <person name="Gonzalez J."/>
            <person name="Henrissat B."/>
            <person name="Kuo A."/>
            <person name="Liang C."/>
            <person name="Lipzen A."/>
            <person name="Lutzoni F."/>
            <person name="Magnuson J."/>
            <person name="Mondo S."/>
            <person name="Nolan M."/>
            <person name="Ohm R."/>
            <person name="Pangilinan J."/>
            <person name="Park H.-J."/>
            <person name="Ramirez L."/>
            <person name="Alfaro M."/>
            <person name="Sun H."/>
            <person name="Tritt A."/>
            <person name="Yoshinaga Y."/>
            <person name="Zwiers L.-H."/>
            <person name="Turgeon B."/>
            <person name="Goodwin S."/>
            <person name="Spatafora J."/>
            <person name="Crous P."/>
            <person name="Grigoriev I."/>
        </authorList>
    </citation>
    <scope>NUCLEOTIDE SEQUENCE</scope>
    <source>
        <strain evidence="2">CBS 107.79</strain>
    </source>
</reference>
<feature type="region of interest" description="Disordered" evidence="1">
    <location>
        <begin position="1"/>
        <end position="20"/>
    </location>
</feature>
<gene>
    <name evidence="2" type="ORF">BU23DRAFT_200214</name>
</gene>
<evidence type="ECO:0000313" key="2">
    <source>
        <dbReference type="EMBL" id="KAF1971095.1"/>
    </source>
</evidence>